<dbReference type="PRINTS" id="PR00404">
    <property type="entry name" value="MADSDOMAIN"/>
</dbReference>
<evidence type="ECO:0000256" key="5">
    <source>
        <dbReference type="ARBA" id="ARBA00023242"/>
    </source>
</evidence>
<keyword evidence="3" id="KW-0238">DNA-binding</keyword>
<dbReference type="InterPro" id="IPR050142">
    <property type="entry name" value="MADS-box/MEF2_TF"/>
</dbReference>
<dbReference type="InterPro" id="IPR036879">
    <property type="entry name" value="TF_MADSbox_sf"/>
</dbReference>
<dbReference type="EMBL" id="JASJQH010000258">
    <property type="protein sequence ID" value="KAK9765521.1"/>
    <property type="molecule type" value="Genomic_DNA"/>
</dbReference>
<feature type="domain" description="MADS-box" evidence="7">
    <location>
        <begin position="1"/>
        <end position="61"/>
    </location>
</feature>
<reference evidence="8 9" key="1">
    <citation type="submission" date="2023-04" db="EMBL/GenBank/DDBJ databases">
        <title>Genome of Basidiobolus ranarum AG-B5.</title>
        <authorList>
            <person name="Stajich J.E."/>
            <person name="Carter-House D."/>
            <person name="Gryganskyi A."/>
        </authorList>
    </citation>
    <scope>NUCLEOTIDE SEQUENCE [LARGE SCALE GENOMIC DNA]</scope>
    <source>
        <strain evidence="8 9">AG-B5</strain>
    </source>
</reference>
<evidence type="ECO:0000313" key="9">
    <source>
        <dbReference type="Proteomes" id="UP001479436"/>
    </source>
</evidence>
<evidence type="ECO:0000256" key="1">
    <source>
        <dbReference type="ARBA" id="ARBA00004123"/>
    </source>
</evidence>
<keyword evidence="9" id="KW-1185">Reference proteome</keyword>
<evidence type="ECO:0000256" key="6">
    <source>
        <dbReference type="SAM" id="MobiDB-lite"/>
    </source>
</evidence>
<dbReference type="Pfam" id="PF00319">
    <property type="entry name" value="SRF-TF"/>
    <property type="match status" value="1"/>
</dbReference>
<evidence type="ECO:0000256" key="3">
    <source>
        <dbReference type="ARBA" id="ARBA00023125"/>
    </source>
</evidence>
<evidence type="ECO:0000313" key="8">
    <source>
        <dbReference type="EMBL" id="KAK9765521.1"/>
    </source>
</evidence>
<dbReference type="SUPFAM" id="SSF55455">
    <property type="entry name" value="SRF-like"/>
    <property type="match status" value="1"/>
</dbReference>
<proteinExistence type="predicted"/>
<gene>
    <name evidence="8" type="ORF">K7432_006083</name>
</gene>
<keyword evidence="5" id="KW-0539">Nucleus</keyword>
<dbReference type="Gene3D" id="3.40.1810.10">
    <property type="entry name" value="Transcription factor, MADS-box"/>
    <property type="match status" value="1"/>
</dbReference>
<dbReference type="Proteomes" id="UP001479436">
    <property type="component" value="Unassembled WGS sequence"/>
</dbReference>
<accession>A0ABR2WVN4</accession>
<evidence type="ECO:0000259" key="7">
    <source>
        <dbReference type="PROSITE" id="PS50066"/>
    </source>
</evidence>
<sequence>MGRKKIKIRTIENDRQKTVTFTRRRSGLIKKAHELAVLCDCRVVLLMFDAKDACHMYSSEEDPEELIHKYYRKEFQTVEGKKRKVSKPPSDHLGPTKESRKPATTVVNEYRITTNGEGSENIQVKQVKHLHNPGSMLLPLEQPIVGSSNPMFQLPPAFPSLEDYSIIPMDDSLGSYESGYNHPKPMMNPGYLTSSLTQSSLNNFQENNGLLDYHVGMRFPNYQIPTDNTMEWGNYASHPSL</sequence>
<dbReference type="SMART" id="SM00432">
    <property type="entry name" value="MADS"/>
    <property type="match status" value="1"/>
</dbReference>
<evidence type="ECO:0000256" key="2">
    <source>
        <dbReference type="ARBA" id="ARBA00023015"/>
    </source>
</evidence>
<comment type="caution">
    <text evidence="8">The sequence shown here is derived from an EMBL/GenBank/DDBJ whole genome shotgun (WGS) entry which is preliminary data.</text>
</comment>
<feature type="region of interest" description="Disordered" evidence="6">
    <location>
        <begin position="78"/>
        <end position="103"/>
    </location>
</feature>
<dbReference type="PROSITE" id="PS50066">
    <property type="entry name" value="MADS_BOX_2"/>
    <property type="match status" value="1"/>
</dbReference>
<dbReference type="PROSITE" id="PS00350">
    <property type="entry name" value="MADS_BOX_1"/>
    <property type="match status" value="1"/>
</dbReference>
<keyword evidence="2" id="KW-0805">Transcription regulation</keyword>
<dbReference type="InterPro" id="IPR033897">
    <property type="entry name" value="SRF-like_MADS-box"/>
</dbReference>
<protein>
    <recommendedName>
        <fullName evidence="7">MADS-box domain-containing protein</fullName>
    </recommendedName>
</protein>
<evidence type="ECO:0000256" key="4">
    <source>
        <dbReference type="ARBA" id="ARBA00023163"/>
    </source>
</evidence>
<keyword evidence="4" id="KW-0804">Transcription</keyword>
<dbReference type="CDD" id="cd00266">
    <property type="entry name" value="MADS_SRF_like"/>
    <property type="match status" value="1"/>
</dbReference>
<name>A0ABR2WVN4_9FUNG</name>
<comment type="subcellular location">
    <subcellularLocation>
        <location evidence="1">Nucleus</location>
    </subcellularLocation>
</comment>
<dbReference type="PANTHER" id="PTHR48019">
    <property type="entry name" value="SERUM RESPONSE FACTOR HOMOLOG"/>
    <property type="match status" value="1"/>
</dbReference>
<organism evidence="8 9">
    <name type="scientific">Basidiobolus ranarum</name>
    <dbReference type="NCBI Taxonomy" id="34480"/>
    <lineage>
        <taxon>Eukaryota</taxon>
        <taxon>Fungi</taxon>
        <taxon>Fungi incertae sedis</taxon>
        <taxon>Zoopagomycota</taxon>
        <taxon>Entomophthoromycotina</taxon>
        <taxon>Basidiobolomycetes</taxon>
        <taxon>Basidiobolales</taxon>
        <taxon>Basidiobolaceae</taxon>
        <taxon>Basidiobolus</taxon>
    </lineage>
</organism>
<dbReference type="InterPro" id="IPR002100">
    <property type="entry name" value="TF_MADSbox"/>
</dbReference>